<comment type="caution">
    <text evidence="1">The sequence shown here is derived from an EMBL/GenBank/DDBJ whole genome shotgun (WGS) entry which is preliminary data.</text>
</comment>
<proteinExistence type="predicted"/>
<dbReference type="Gene3D" id="3.50.50.60">
    <property type="entry name" value="FAD/NAD(P)-binding domain"/>
    <property type="match status" value="1"/>
</dbReference>
<dbReference type="Proteomes" id="UP000696485">
    <property type="component" value="Unassembled WGS sequence"/>
</dbReference>
<evidence type="ECO:0000313" key="1">
    <source>
        <dbReference type="EMBL" id="KAF9326181.1"/>
    </source>
</evidence>
<dbReference type="SUPFAM" id="SSF51905">
    <property type="entry name" value="FAD/NAD(P)-binding domain"/>
    <property type="match status" value="1"/>
</dbReference>
<sequence length="150" mass="16886">TRYFQFNPAGAAGALTAMHDAVALANWICALHPKKPADIDLAFKEYYKERFPIAKETFENSQLMSKLVGKNFQAIVVKNMLKRLPPWLWKKMNMKALKARPQASFLPLVEDKGTVPPMHQPSLYKTLPLLEKRAKEEAYKNVASAGTVAV</sequence>
<dbReference type="AlphaFoldDB" id="A0A9P5SD69"/>
<keyword evidence="2" id="KW-1185">Reference proteome</keyword>
<gene>
    <name evidence="1" type="ORF">BG006_010372</name>
</gene>
<feature type="non-terminal residue" evidence="1">
    <location>
        <position position="150"/>
    </location>
</feature>
<evidence type="ECO:0000313" key="2">
    <source>
        <dbReference type="Proteomes" id="UP000696485"/>
    </source>
</evidence>
<dbReference type="EMBL" id="JAAAUY010000816">
    <property type="protein sequence ID" value="KAF9326181.1"/>
    <property type="molecule type" value="Genomic_DNA"/>
</dbReference>
<reference evidence="1" key="1">
    <citation type="journal article" date="2020" name="Fungal Divers.">
        <title>Resolving the Mortierellaceae phylogeny through synthesis of multi-gene phylogenetics and phylogenomics.</title>
        <authorList>
            <person name="Vandepol N."/>
            <person name="Liber J."/>
            <person name="Desiro A."/>
            <person name="Na H."/>
            <person name="Kennedy M."/>
            <person name="Barry K."/>
            <person name="Grigoriev I.V."/>
            <person name="Miller A.N."/>
            <person name="O'Donnell K."/>
            <person name="Stajich J.E."/>
            <person name="Bonito G."/>
        </authorList>
    </citation>
    <scope>NUCLEOTIDE SEQUENCE</scope>
    <source>
        <strain evidence="1">NVP1</strain>
    </source>
</reference>
<dbReference type="InterPro" id="IPR036188">
    <property type="entry name" value="FAD/NAD-bd_sf"/>
</dbReference>
<accession>A0A9P5SD69</accession>
<name>A0A9P5SD69_9FUNG</name>
<organism evidence="1 2">
    <name type="scientific">Podila minutissima</name>
    <dbReference type="NCBI Taxonomy" id="64525"/>
    <lineage>
        <taxon>Eukaryota</taxon>
        <taxon>Fungi</taxon>
        <taxon>Fungi incertae sedis</taxon>
        <taxon>Mucoromycota</taxon>
        <taxon>Mortierellomycotina</taxon>
        <taxon>Mortierellomycetes</taxon>
        <taxon>Mortierellales</taxon>
        <taxon>Mortierellaceae</taxon>
        <taxon>Podila</taxon>
    </lineage>
</organism>
<protein>
    <submittedName>
        <fullName evidence="1">Uncharacterized protein</fullName>
    </submittedName>
</protein>